<keyword evidence="2" id="KW-1185">Reference proteome</keyword>
<accession>A0ABQ5KNY6</accession>
<proteinExistence type="predicted"/>
<organism evidence="1 2">
    <name type="scientific">Aduncisulcus paluster</name>
    <dbReference type="NCBI Taxonomy" id="2918883"/>
    <lineage>
        <taxon>Eukaryota</taxon>
        <taxon>Metamonada</taxon>
        <taxon>Carpediemonas-like organisms</taxon>
        <taxon>Aduncisulcus</taxon>
    </lineage>
</organism>
<gene>
    <name evidence="1" type="ORF">ADUPG1_002580</name>
</gene>
<reference evidence="1" key="1">
    <citation type="submission" date="2022-03" db="EMBL/GenBank/DDBJ databases">
        <title>Draft genome sequence of Aduncisulcus paluster, a free-living microaerophilic Fornicata.</title>
        <authorList>
            <person name="Yuyama I."/>
            <person name="Kume K."/>
            <person name="Tamura T."/>
            <person name="Inagaki Y."/>
            <person name="Hashimoto T."/>
        </authorList>
    </citation>
    <scope>NUCLEOTIDE SEQUENCE</scope>
    <source>
        <strain evidence="1">NY0171</strain>
    </source>
</reference>
<comment type="caution">
    <text evidence="1">The sequence shown here is derived from an EMBL/GenBank/DDBJ whole genome shotgun (WGS) entry which is preliminary data.</text>
</comment>
<dbReference type="Proteomes" id="UP001057375">
    <property type="component" value="Unassembled WGS sequence"/>
</dbReference>
<protein>
    <submittedName>
        <fullName evidence="1">Uncharacterized protein</fullName>
    </submittedName>
</protein>
<evidence type="ECO:0000313" key="1">
    <source>
        <dbReference type="EMBL" id="GKT33661.1"/>
    </source>
</evidence>
<name>A0ABQ5KNY6_9EUKA</name>
<evidence type="ECO:0000313" key="2">
    <source>
        <dbReference type="Proteomes" id="UP001057375"/>
    </source>
</evidence>
<sequence>MSGILLDAFPASDYQGYGRVIEFVVVECCQSGTDIQWADGSGESGFFKLLGSFAVH</sequence>
<dbReference type="EMBL" id="BQXS01003063">
    <property type="protein sequence ID" value="GKT33661.1"/>
    <property type="molecule type" value="Genomic_DNA"/>
</dbReference>
<feature type="non-terminal residue" evidence="1">
    <location>
        <position position="56"/>
    </location>
</feature>